<dbReference type="RefSeq" id="WP_090592184.1">
    <property type="nucleotide sequence ID" value="NZ_LT629688.1"/>
</dbReference>
<dbReference type="Proteomes" id="UP000198546">
    <property type="component" value="Chromosome i"/>
</dbReference>
<name>A0A1G6X1K1_9ACTN</name>
<keyword evidence="2" id="KW-1185">Reference proteome</keyword>
<evidence type="ECO:0008006" key="3">
    <source>
        <dbReference type="Google" id="ProtNLM"/>
    </source>
</evidence>
<accession>A0A1G6X1K1</accession>
<dbReference type="STRING" id="675864.SAMN04489747_1586"/>
<dbReference type="SUPFAM" id="SSF109854">
    <property type="entry name" value="DinB/YfiT-like putative metalloenzymes"/>
    <property type="match status" value="1"/>
</dbReference>
<dbReference type="AlphaFoldDB" id="A0A1G6X1K1"/>
<gene>
    <name evidence="1" type="ORF">SAMN04489747_1586</name>
</gene>
<evidence type="ECO:0000313" key="1">
    <source>
        <dbReference type="EMBL" id="SDD71793.1"/>
    </source>
</evidence>
<sequence>MRLQLDLDLDALGDDAPAEASRILRHWADVLGRTDLEAPARHDLLGRGPAPVGTLTLASTSAQDPKAVLHRYLRGLREALLWKVDGLGERDARWPMTPTGTNLLGLLKHVASVESEYLGLVFGRPFPEQLPWSAEDAEDNADMWAWPEEDVRSVRDLAIRVWSHGDATIEALELDAPGHVHWWGENGADVTLHTVLVHVVTEVARHTGHADILRELTDGARGLREGGTNLPPVEEDYWVAHVARLQQVAEEADARDL</sequence>
<dbReference type="Pfam" id="PF04978">
    <property type="entry name" value="MST"/>
    <property type="match status" value="1"/>
</dbReference>
<dbReference type="InterPro" id="IPR007061">
    <property type="entry name" value="MST-like"/>
</dbReference>
<dbReference type="Gene3D" id="1.20.120.450">
    <property type="entry name" value="dinb family like domain"/>
    <property type="match status" value="1"/>
</dbReference>
<evidence type="ECO:0000313" key="2">
    <source>
        <dbReference type="Proteomes" id="UP000198546"/>
    </source>
</evidence>
<organism evidence="1 2">
    <name type="scientific">Auraticoccus monumenti</name>
    <dbReference type="NCBI Taxonomy" id="675864"/>
    <lineage>
        <taxon>Bacteria</taxon>
        <taxon>Bacillati</taxon>
        <taxon>Actinomycetota</taxon>
        <taxon>Actinomycetes</taxon>
        <taxon>Propionibacteriales</taxon>
        <taxon>Propionibacteriaceae</taxon>
        <taxon>Auraticoccus</taxon>
    </lineage>
</organism>
<dbReference type="InterPro" id="IPR034660">
    <property type="entry name" value="DinB/YfiT-like"/>
</dbReference>
<protein>
    <recommendedName>
        <fullName evidence="3">DinB superfamily protein</fullName>
    </recommendedName>
</protein>
<reference evidence="1 2" key="1">
    <citation type="submission" date="2016-10" db="EMBL/GenBank/DDBJ databases">
        <authorList>
            <person name="de Groot N.N."/>
        </authorList>
    </citation>
    <scope>NUCLEOTIDE SEQUENCE [LARGE SCALE GENOMIC DNA]</scope>
    <source>
        <strain evidence="1 2">MON 2.2</strain>
    </source>
</reference>
<dbReference type="EMBL" id="LT629688">
    <property type="protein sequence ID" value="SDD71793.1"/>
    <property type="molecule type" value="Genomic_DNA"/>
</dbReference>
<proteinExistence type="predicted"/>